<feature type="transmembrane region" description="Helical" evidence="1">
    <location>
        <begin position="233"/>
        <end position="252"/>
    </location>
</feature>
<keyword evidence="3" id="KW-1185">Reference proteome</keyword>
<dbReference type="Proteomes" id="UP000000268">
    <property type="component" value="Plasmid pREB6"/>
</dbReference>
<dbReference type="RefSeq" id="WP_012168203.1">
    <property type="nucleotide sequence ID" value="NC_009931.1"/>
</dbReference>
<evidence type="ECO:0000256" key="1">
    <source>
        <dbReference type="SAM" id="Phobius"/>
    </source>
</evidence>
<evidence type="ECO:0000313" key="3">
    <source>
        <dbReference type="Proteomes" id="UP000000268"/>
    </source>
</evidence>
<keyword evidence="1" id="KW-0472">Membrane</keyword>
<evidence type="ECO:0000313" key="2">
    <source>
        <dbReference type="EMBL" id="ABW33045.1"/>
    </source>
</evidence>
<geneLocation type="plasmid" evidence="2 3">
    <name>pREB6</name>
</geneLocation>
<feature type="transmembrane region" description="Helical" evidence="1">
    <location>
        <begin position="321"/>
        <end position="347"/>
    </location>
</feature>
<feature type="transmembrane region" description="Helical" evidence="1">
    <location>
        <begin position="43"/>
        <end position="64"/>
    </location>
</feature>
<reference evidence="2 3" key="1">
    <citation type="journal article" date="2008" name="Proc. Natl. Acad. Sci. U.S.A.">
        <title>Niche adaptation and genome expansion in the chlorophyll d-producing cyanobacterium Acaryochloris marina.</title>
        <authorList>
            <person name="Swingley W.D."/>
            <person name="Chen M."/>
            <person name="Cheung P.C."/>
            <person name="Conrad A.L."/>
            <person name="Dejesa L.C."/>
            <person name="Hao J."/>
            <person name="Honchak B.M."/>
            <person name="Karbach L.E."/>
            <person name="Kurdoglu A."/>
            <person name="Lahiri S."/>
            <person name="Mastrian S.D."/>
            <person name="Miyashita H."/>
            <person name="Page L."/>
            <person name="Ramakrishna P."/>
            <person name="Satoh S."/>
            <person name="Sattley W.M."/>
            <person name="Shimada Y."/>
            <person name="Taylor H.L."/>
            <person name="Tomo T."/>
            <person name="Tsuchiya T."/>
            <person name="Wang Z.T."/>
            <person name="Raymond J."/>
            <person name="Mimuro M."/>
            <person name="Blankenship R.E."/>
            <person name="Touchman J.W."/>
        </authorList>
    </citation>
    <scope>NUCLEOTIDE SEQUENCE [LARGE SCALE GENOMIC DNA]</scope>
    <source>
        <strain evidence="3">MBIC 11017</strain>
        <plasmid evidence="3">Plasmid pREB6</plasmid>
    </source>
</reference>
<dbReference type="HOGENOM" id="CLU_057478_0_0_3"/>
<accession>A8ZPT3</accession>
<organism evidence="2 3">
    <name type="scientific">Acaryochloris marina (strain MBIC 11017)</name>
    <dbReference type="NCBI Taxonomy" id="329726"/>
    <lineage>
        <taxon>Bacteria</taxon>
        <taxon>Bacillati</taxon>
        <taxon>Cyanobacteriota</taxon>
        <taxon>Cyanophyceae</taxon>
        <taxon>Acaryochloridales</taxon>
        <taxon>Acaryochloridaceae</taxon>
        <taxon>Acaryochloris</taxon>
    </lineage>
</organism>
<feature type="transmembrane region" description="Helical" evidence="1">
    <location>
        <begin position="258"/>
        <end position="275"/>
    </location>
</feature>
<sequence length="358" mass="39194">MNILIAQAREDQASRILENTLESSATLRTAIDTTWQQTIKGPLFVALGDVGAIIAVVFIGFWFISWVKILVSDDAIVGPHALQELIVPILLLFLLGNPTNRGNLLGETILNSNKVMQNISDYVIVSLRQDIKDFNPVHEAAVQMSATRIYRRATKDCLKYEFGDKNRRACLLDADQKIFDLLYPYRTRSWYREFREQVKIPVQLLSTGIPDIGEIRGQDPREVSHFLTGLSDVVSDAVTSILFGMGVAFVIAIEHAKLLTALVAPVFLGASILPVPGKPITWWGTTYSGLGLLEILYKTLVGLGSLSILNAGPTDPLIFPLVISLFGIFIAILLAGGGGIALFSGIARMGTAGLPRRY</sequence>
<gene>
    <name evidence="2" type="ordered locus">AM1_F0140</name>
</gene>
<feature type="transmembrane region" description="Helical" evidence="1">
    <location>
        <begin position="287"/>
        <end position="309"/>
    </location>
</feature>
<feature type="transmembrane region" description="Helical" evidence="1">
    <location>
        <begin position="76"/>
        <end position="95"/>
    </location>
</feature>
<dbReference type="AlphaFoldDB" id="A8ZPT3"/>
<name>A8ZPT3_ACAM1</name>
<keyword evidence="1" id="KW-0812">Transmembrane</keyword>
<keyword evidence="1" id="KW-1133">Transmembrane helix</keyword>
<keyword evidence="2" id="KW-0614">Plasmid</keyword>
<proteinExistence type="predicted"/>
<dbReference type="OrthoDB" id="426035at2"/>
<dbReference type="KEGG" id="amr:AM1_F0140"/>
<dbReference type="EMBL" id="CP000843">
    <property type="protein sequence ID" value="ABW33045.1"/>
    <property type="molecule type" value="Genomic_DNA"/>
</dbReference>
<protein>
    <submittedName>
        <fullName evidence="2">Uncharacterized protein</fullName>
    </submittedName>
</protein>